<feature type="binding site" evidence="9">
    <location>
        <position position="212"/>
    </location>
    <ligand>
        <name>1-deoxy-D-xylulose 5-phosphate</name>
        <dbReference type="ChEBI" id="CHEBI:57792"/>
    </ligand>
</feature>
<dbReference type="FunFam" id="3.40.50.720:FF:000045">
    <property type="entry name" value="1-deoxy-D-xylulose 5-phosphate reductoisomerase"/>
    <property type="match status" value="1"/>
</dbReference>
<feature type="binding site" evidence="9">
    <location>
        <position position="165"/>
    </location>
    <ligand>
        <name>Mn(2+)</name>
        <dbReference type="ChEBI" id="CHEBI:29035"/>
    </ligand>
</feature>
<dbReference type="InterPro" id="IPR036291">
    <property type="entry name" value="NAD(P)-bd_dom_sf"/>
</dbReference>
<dbReference type="GO" id="GO:0030145">
    <property type="term" value="F:manganese ion binding"/>
    <property type="evidence" value="ECO:0007669"/>
    <property type="project" value="TreeGrafter"/>
</dbReference>
<feature type="binding site" evidence="9">
    <location>
        <position position="234"/>
    </location>
    <ligand>
        <name>Mn(2+)</name>
        <dbReference type="ChEBI" id="CHEBI:29035"/>
    </ligand>
</feature>
<evidence type="ECO:0000259" key="10">
    <source>
        <dbReference type="Pfam" id="PF02670"/>
    </source>
</evidence>
<feature type="binding site" evidence="9">
    <location>
        <position position="189"/>
    </location>
    <ligand>
        <name>1-deoxy-D-xylulose 5-phosphate</name>
        <dbReference type="ChEBI" id="CHEBI:57792"/>
    </ligand>
</feature>
<feature type="binding site" evidence="9">
    <location>
        <position position="52"/>
    </location>
    <ligand>
        <name>NADPH</name>
        <dbReference type="ChEBI" id="CHEBI:57783"/>
    </ligand>
</feature>
<dbReference type="Pfam" id="PF08436">
    <property type="entry name" value="DXP_redisom_C"/>
    <property type="match status" value="1"/>
</dbReference>
<evidence type="ECO:0000313" key="14">
    <source>
        <dbReference type="Proteomes" id="UP000697710"/>
    </source>
</evidence>
<feature type="binding site" evidence="9">
    <location>
        <position position="24"/>
    </location>
    <ligand>
        <name>NADPH</name>
        <dbReference type="ChEBI" id="CHEBI:57783"/>
    </ligand>
</feature>
<evidence type="ECO:0000256" key="6">
    <source>
        <dbReference type="ARBA" id="ARBA00023211"/>
    </source>
</evidence>
<dbReference type="AlphaFoldDB" id="A0A956M0Y2"/>
<dbReference type="InterPro" id="IPR013644">
    <property type="entry name" value="DXP_reductoisomerase_C"/>
</dbReference>
<comment type="caution">
    <text evidence="9">Lacks conserved residue(s) required for the propagation of feature annotation.</text>
</comment>
<feature type="binding site" evidence="9">
    <location>
        <position position="164"/>
    </location>
    <ligand>
        <name>1-deoxy-D-xylulose 5-phosphate</name>
        <dbReference type="ChEBI" id="CHEBI:57792"/>
    </ligand>
</feature>
<keyword evidence="6 9" id="KW-0464">Manganese</keyword>
<dbReference type="InterPro" id="IPR036169">
    <property type="entry name" value="DXPR_C_sf"/>
</dbReference>
<evidence type="ECO:0000259" key="11">
    <source>
        <dbReference type="Pfam" id="PF08436"/>
    </source>
</evidence>
<dbReference type="InterPro" id="IPR013512">
    <property type="entry name" value="DXP_reductoisomerase_N"/>
</dbReference>
<keyword evidence="3 9" id="KW-0479">Metal-binding</keyword>
<dbReference type="HAMAP" id="MF_00183">
    <property type="entry name" value="DXP_reductoisom"/>
    <property type="match status" value="1"/>
</dbReference>
<feature type="binding site" evidence="9">
    <location>
        <position position="218"/>
    </location>
    <ligand>
        <name>NADPH</name>
        <dbReference type="ChEBI" id="CHEBI:57783"/>
    </ligand>
</feature>
<feature type="binding site" evidence="9">
    <location>
        <position position="225"/>
    </location>
    <ligand>
        <name>1-deoxy-D-xylulose 5-phosphate</name>
        <dbReference type="ChEBI" id="CHEBI:57792"/>
    </ligand>
</feature>
<comment type="catalytic activity">
    <reaction evidence="8">
        <text>2-C-methyl-D-erythritol 4-phosphate + NADP(+) = 1-deoxy-D-xylulose 5-phosphate + NADPH + H(+)</text>
        <dbReference type="Rhea" id="RHEA:13717"/>
        <dbReference type="ChEBI" id="CHEBI:15378"/>
        <dbReference type="ChEBI" id="CHEBI:57783"/>
        <dbReference type="ChEBI" id="CHEBI:57792"/>
        <dbReference type="ChEBI" id="CHEBI:58262"/>
        <dbReference type="ChEBI" id="CHEBI:58349"/>
        <dbReference type="EC" id="1.1.1.267"/>
    </reaction>
    <physiologicalReaction direction="right-to-left" evidence="8">
        <dbReference type="Rhea" id="RHEA:13719"/>
    </physiologicalReaction>
</comment>
<accession>A0A956M0Y2</accession>
<keyword evidence="4 9" id="KW-0521">NADP</keyword>
<feature type="binding site" evidence="9">
    <location>
        <position position="137"/>
    </location>
    <ligand>
        <name>NADPH</name>
        <dbReference type="ChEBI" id="CHEBI:57783"/>
    </ligand>
</feature>
<dbReference type="GO" id="GO:0030604">
    <property type="term" value="F:1-deoxy-D-xylulose-5-phosphate reductoisomerase activity"/>
    <property type="evidence" value="ECO:0007669"/>
    <property type="project" value="UniProtKB-UniRule"/>
</dbReference>
<dbReference type="Gene3D" id="3.40.50.720">
    <property type="entry name" value="NAD(P)-binding Rossmann-like Domain"/>
    <property type="match status" value="1"/>
</dbReference>
<feature type="binding site" evidence="9">
    <location>
        <position position="163"/>
    </location>
    <ligand>
        <name>Mn(2+)</name>
        <dbReference type="ChEBI" id="CHEBI:29035"/>
    </ligand>
</feature>
<feature type="domain" description="DXP reductoisomerase C-terminal" evidence="12">
    <location>
        <begin position="274"/>
        <end position="390"/>
    </location>
</feature>
<feature type="binding site" evidence="9">
    <location>
        <position position="27"/>
    </location>
    <ligand>
        <name>NADPH</name>
        <dbReference type="ChEBI" id="CHEBI:57783"/>
    </ligand>
</feature>
<name>A0A956M0Y2_UNCEI</name>
<dbReference type="EC" id="1.1.1.267" evidence="9"/>
<gene>
    <name evidence="9" type="primary">dxr</name>
    <name evidence="13" type="ORF">KC729_09530</name>
</gene>
<feature type="domain" description="1-deoxy-D-xylulose 5-phosphate reductoisomerase N-terminal" evidence="10">
    <location>
        <begin position="18"/>
        <end position="145"/>
    </location>
</feature>
<feature type="domain" description="1-deoxy-D-xylulose 5-phosphate reductoisomerase C-terminal" evidence="11">
    <location>
        <begin position="159"/>
        <end position="242"/>
    </location>
</feature>
<dbReference type="Pfam" id="PF02670">
    <property type="entry name" value="DXP_reductoisom"/>
    <property type="match status" value="1"/>
</dbReference>
<dbReference type="SUPFAM" id="SSF55347">
    <property type="entry name" value="Glyceraldehyde-3-phosphate dehydrogenase-like, C-terminal domain"/>
    <property type="match status" value="1"/>
</dbReference>
<evidence type="ECO:0000256" key="9">
    <source>
        <dbReference type="HAMAP-Rule" id="MF_00183"/>
    </source>
</evidence>
<feature type="binding site" evidence="9">
    <location>
        <position position="139"/>
    </location>
    <ligand>
        <name>NADPH</name>
        <dbReference type="ChEBI" id="CHEBI:57783"/>
    </ligand>
</feature>
<proteinExistence type="inferred from homology"/>
<feature type="binding site" evidence="9">
    <location>
        <position position="26"/>
    </location>
    <ligand>
        <name>NADPH</name>
        <dbReference type="ChEBI" id="CHEBI:57783"/>
    </ligand>
</feature>
<evidence type="ECO:0000259" key="12">
    <source>
        <dbReference type="Pfam" id="PF13288"/>
    </source>
</evidence>
<keyword evidence="5 9" id="KW-0560">Oxidoreductase</keyword>
<dbReference type="PANTHER" id="PTHR30525">
    <property type="entry name" value="1-DEOXY-D-XYLULOSE 5-PHOSPHATE REDUCTOISOMERASE"/>
    <property type="match status" value="1"/>
</dbReference>
<dbReference type="InterPro" id="IPR003821">
    <property type="entry name" value="DXP_reductoisomerase"/>
</dbReference>
<comment type="caution">
    <text evidence="13">The sequence shown here is derived from an EMBL/GenBank/DDBJ whole genome shotgun (WGS) entry which is preliminary data.</text>
</comment>
<feature type="binding site" evidence="9">
    <location>
        <position position="234"/>
    </location>
    <ligand>
        <name>1-deoxy-D-xylulose 5-phosphate</name>
        <dbReference type="ChEBI" id="CHEBI:57792"/>
    </ligand>
</feature>
<dbReference type="SUPFAM" id="SSF51735">
    <property type="entry name" value="NAD(P)-binding Rossmann-fold domains"/>
    <property type="match status" value="1"/>
</dbReference>
<dbReference type="NCBIfam" id="TIGR00243">
    <property type="entry name" value="Dxr"/>
    <property type="match status" value="1"/>
</dbReference>
<feature type="binding site" evidence="9">
    <location>
        <position position="165"/>
    </location>
    <ligand>
        <name>1-deoxy-D-xylulose 5-phosphate</name>
        <dbReference type="ChEBI" id="CHEBI:57792"/>
    </ligand>
</feature>
<dbReference type="EMBL" id="JAGQHR010000259">
    <property type="protein sequence ID" value="MCA9727910.1"/>
    <property type="molecule type" value="Genomic_DNA"/>
</dbReference>
<sequence length="400" mass="42853">MEHSKTNPAQSLTRPRQIAILGSTGSIGCSALDVVSRLPGKLSVFALTANSNVDTLAEQTLAFRPQVIALADASQESALRSRLAGRWNGEIRFGADGSERIASLPEVDLVLNGLVGAAGLRPSWNALSAGKPVALANKESLVIAGACLTREARRTGAAILPVDSEHNGLFQLLQGSQPSQIGRLVLTASGGPFRQRDLTTFAAITPREALAHPTWKMGPRITVDSATLLNKGFEVMEARWLFDLAPEQIAVWIHPQSIIHGLVEWVDGSTTAQLSVPDMRIPIQHALCHPERFDTGLPRCDLTAHGTLEFGAPDPRRYPCLGLAQRTLVEGTTAPAVLNAADEVLVASFLSGEITFPQIAECLERVLDGRPASSRDDLEAVLEADAWARQAARAVLARCR</sequence>
<comment type="cofactor">
    <cofactor evidence="9">
        <name>Mg(2+)</name>
        <dbReference type="ChEBI" id="CHEBI:18420"/>
    </cofactor>
    <cofactor evidence="9">
        <name>Mn(2+)</name>
        <dbReference type="ChEBI" id="CHEBI:29035"/>
    </cofactor>
</comment>
<dbReference type="InterPro" id="IPR026877">
    <property type="entry name" value="DXPR_C"/>
</dbReference>
<keyword evidence="9" id="KW-0460">Magnesium</keyword>
<feature type="binding site" evidence="9">
    <location>
        <position position="25"/>
    </location>
    <ligand>
        <name>NADPH</name>
        <dbReference type="ChEBI" id="CHEBI:57783"/>
    </ligand>
</feature>
<comment type="pathway">
    <text evidence="1 9">Isoprenoid biosynthesis; isopentenyl diphosphate biosynthesis via DXP pathway; isopentenyl diphosphate from 1-deoxy-D-xylulose 5-phosphate: step 1/6.</text>
</comment>
<feature type="binding site" evidence="9">
    <location>
        <position position="230"/>
    </location>
    <ligand>
        <name>1-deoxy-D-xylulose 5-phosphate</name>
        <dbReference type="ChEBI" id="CHEBI:57792"/>
    </ligand>
</feature>
<keyword evidence="7 9" id="KW-0414">Isoprene biosynthesis</keyword>
<dbReference type="PROSITE" id="PS51257">
    <property type="entry name" value="PROKAR_LIPOPROTEIN"/>
    <property type="match status" value="1"/>
</dbReference>
<dbReference type="PANTHER" id="PTHR30525:SF0">
    <property type="entry name" value="1-DEOXY-D-XYLULOSE 5-PHOSPHATE REDUCTOISOMERASE, CHLOROPLASTIC"/>
    <property type="match status" value="1"/>
</dbReference>
<dbReference type="GO" id="GO:0051484">
    <property type="term" value="P:isopentenyl diphosphate biosynthetic process, methylerythritol 4-phosphate pathway involved in terpenoid biosynthetic process"/>
    <property type="evidence" value="ECO:0007669"/>
    <property type="project" value="UniProtKB-ARBA"/>
</dbReference>
<comment type="function">
    <text evidence="9">Catalyzes the NADPH-dependent rearrangement and reduction of 1-deoxy-D-xylulose-5-phosphate (DXP) to 2-C-methyl-D-erythritol 4-phosphate (MEP).</text>
</comment>
<dbReference type="Pfam" id="PF13288">
    <property type="entry name" value="DXPR_C"/>
    <property type="match status" value="1"/>
</dbReference>
<evidence type="ECO:0000256" key="8">
    <source>
        <dbReference type="ARBA" id="ARBA00048543"/>
    </source>
</evidence>
<evidence type="ECO:0000256" key="3">
    <source>
        <dbReference type="ARBA" id="ARBA00022723"/>
    </source>
</evidence>
<feature type="binding site" evidence="9">
    <location>
        <position position="231"/>
    </location>
    <ligand>
        <name>1-deoxy-D-xylulose 5-phosphate</name>
        <dbReference type="ChEBI" id="CHEBI:57792"/>
    </ligand>
</feature>
<reference evidence="13" key="2">
    <citation type="journal article" date="2021" name="Microbiome">
        <title>Successional dynamics and alternative stable states in a saline activated sludge microbial community over 9 years.</title>
        <authorList>
            <person name="Wang Y."/>
            <person name="Ye J."/>
            <person name="Ju F."/>
            <person name="Liu L."/>
            <person name="Boyd J.A."/>
            <person name="Deng Y."/>
            <person name="Parks D.H."/>
            <person name="Jiang X."/>
            <person name="Yin X."/>
            <person name="Woodcroft B.J."/>
            <person name="Tyson G.W."/>
            <person name="Hugenholtz P."/>
            <person name="Polz M.F."/>
            <person name="Zhang T."/>
        </authorList>
    </citation>
    <scope>NUCLEOTIDE SEQUENCE</scope>
    <source>
        <strain evidence="13">HKST-UBA01</strain>
    </source>
</reference>
<evidence type="ECO:0000256" key="4">
    <source>
        <dbReference type="ARBA" id="ARBA00022857"/>
    </source>
</evidence>
<dbReference type="Gene3D" id="1.10.1740.10">
    <property type="match status" value="1"/>
</dbReference>
<dbReference type="SUPFAM" id="SSF69055">
    <property type="entry name" value="1-deoxy-D-xylulose-5-phosphate reductoisomerase, C-terminal domain"/>
    <property type="match status" value="1"/>
</dbReference>
<dbReference type="PIRSF" id="PIRSF006205">
    <property type="entry name" value="Dxp_reductismrs"/>
    <property type="match status" value="1"/>
</dbReference>
<evidence type="ECO:0000256" key="5">
    <source>
        <dbReference type="ARBA" id="ARBA00023002"/>
    </source>
</evidence>
<comment type="similarity">
    <text evidence="2 9">Belongs to the DXR family.</text>
</comment>
<dbReference type="GO" id="GO:0070402">
    <property type="term" value="F:NADPH binding"/>
    <property type="evidence" value="ECO:0007669"/>
    <property type="project" value="InterPro"/>
</dbReference>
<reference evidence="13" key="1">
    <citation type="submission" date="2020-04" db="EMBL/GenBank/DDBJ databases">
        <authorList>
            <person name="Zhang T."/>
        </authorList>
    </citation>
    <scope>NUCLEOTIDE SEQUENCE</scope>
    <source>
        <strain evidence="13">HKST-UBA01</strain>
    </source>
</reference>
<organism evidence="13 14">
    <name type="scientific">Eiseniibacteriota bacterium</name>
    <dbReference type="NCBI Taxonomy" id="2212470"/>
    <lineage>
        <taxon>Bacteria</taxon>
        <taxon>Candidatus Eiseniibacteriota</taxon>
    </lineage>
</organism>
<evidence type="ECO:0000313" key="13">
    <source>
        <dbReference type="EMBL" id="MCA9727910.1"/>
    </source>
</evidence>
<feature type="binding site" evidence="9">
    <location>
        <position position="138"/>
    </location>
    <ligand>
        <name>1-deoxy-D-xylulose 5-phosphate</name>
        <dbReference type="ChEBI" id="CHEBI:57792"/>
    </ligand>
</feature>
<dbReference type="Proteomes" id="UP000697710">
    <property type="component" value="Unassembled WGS sequence"/>
</dbReference>
<evidence type="ECO:0000256" key="2">
    <source>
        <dbReference type="ARBA" id="ARBA00006825"/>
    </source>
</evidence>
<protein>
    <recommendedName>
        <fullName evidence="9">1-deoxy-D-xylulose 5-phosphate reductoisomerase</fullName>
        <shortName evidence="9">DXP reductoisomerase</shortName>
        <ecNumber evidence="9">1.1.1.267</ecNumber>
    </recommendedName>
    <alternativeName>
        <fullName evidence="9">1-deoxyxylulose-5-phosphate reductoisomerase</fullName>
    </alternativeName>
    <alternativeName>
        <fullName evidence="9">2-C-methyl-D-erythritol 4-phosphate synthase</fullName>
    </alternativeName>
</protein>
<evidence type="ECO:0000256" key="1">
    <source>
        <dbReference type="ARBA" id="ARBA00005094"/>
    </source>
</evidence>
<evidence type="ECO:0000256" key="7">
    <source>
        <dbReference type="ARBA" id="ARBA00023229"/>
    </source>
</evidence>
<dbReference type="NCBIfam" id="NF009114">
    <property type="entry name" value="PRK12464.1"/>
    <property type="match status" value="1"/>
</dbReference>